<reference evidence="6 7" key="2">
    <citation type="journal article" date="2016" name="PeerJ">
        <title>Analysis of five complete genome sequences for members of the class Peribacteria in the recently recognized Peregrinibacteria bacterial phylum.</title>
        <authorList>
            <person name="Anantharaman K."/>
            <person name="Brown C.T."/>
            <person name="Burstein D."/>
            <person name="Castelle C.J."/>
            <person name="Probst A.J."/>
            <person name="Thomas B.C."/>
            <person name="Williams K.H."/>
            <person name="Banfield J.F."/>
        </authorList>
    </citation>
    <scope>NUCLEOTIDE SEQUENCE [LARGE SCALE GENOMIC DNA]</scope>
    <source>
        <strain evidence="6">RIFOXYD1_FULL_PER-ii_59_16</strain>
    </source>
</reference>
<dbReference type="AlphaFoldDB" id="A0A0S1SZF0"/>
<dbReference type="GO" id="GO:0008745">
    <property type="term" value="F:N-acetylmuramoyl-L-alanine amidase activity"/>
    <property type="evidence" value="ECO:0007669"/>
    <property type="project" value="InterPro"/>
</dbReference>
<sequence length="671" mass="74142">MRRNFAIALVLGSLAGAGWAEPVFAAPTVLTREEWGADDALLLSTTEEPKSAEQQVPADEGNGIAERVKQCQEAQRLYPQEFKVERTVRENTKGEKLRWPQSYSYNVRLLVVHHTAMIIRDDPRSPLERVRALYQYHAGSLGWGDIGYHYLIDEDGTIYEGRAGGANVVGGHAYCANVGTLGIALLGNFELEEPSQIQILSLQWLLKDLAVRYGLDPRRSITFHGESKEVIVGHRDIVHTACPGYFLAGVLEQVRQHVASGTVSARVSFPPPIGKNYTDRTNDRRSTRLQSLNLRPAEPTLTPLTDTKLAVRPGGQVQVSLLFRAGGTVVQRRSRIASVTRSSNRIGIWQQLGDENLRVRQELLLPRMLHEGEVETLRLRFQAPTEPGVYSVDIGPVTFLLNADGRRTRSPSGEPVSMTFSPSDNVNIPTPGAQRSARSSTSFVSSVPSVASPLIRIRLSTRENGATACSAYDLVYLKRLYRGAITCSAVEGKATLINELPIEDYLAGLSEEPDTEPYEKQRAFAIAARSYAAFYLDSEHRKFPGMPYDGDDSPARFQADEGIAFERDNVRWARAVRSTLGQVLTKDGQIVKTPYFSSDDGRTRTPAENGWTNFPFEDIFASKPDPWCKGLPMAGHGVGMSGCGAKAQAKEGKNAEQILQYYYPGTKIEEL</sequence>
<accession>A0A0S1SKM3</accession>
<dbReference type="EMBL" id="CP013065">
    <property type="protein sequence ID" value="ALM13726.1"/>
    <property type="molecule type" value="Genomic_DNA"/>
</dbReference>
<dbReference type="InterPro" id="IPR006619">
    <property type="entry name" value="PGRP_domain_met/bac"/>
</dbReference>
<feature type="domain" description="N-acetylmuramoyl-L-alanine amidase" evidence="4">
    <location>
        <begin position="95"/>
        <end position="244"/>
    </location>
</feature>
<dbReference type="STRING" id="1735162.PeribacterB2_1066"/>
<dbReference type="InterPro" id="IPR002502">
    <property type="entry name" value="Amidase_domain"/>
</dbReference>
<evidence type="ECO:0000259" key="4">
    <source>
        <dbReference type="SMART" id="SM00644"/>
    </source>
</evidence>
<evidence type="ECO:0000256" key="2">
    <source>
        <dbReference type="SAM" id="MobiDB-lite"/>
    </source>
</evidence>
<proteinExistence type="inferred from homology"/>
<feature type="signal peptide" evidence="3">
    <location>
        <begin position="1"/>
        <end position="25"/>
    </location>
</feature>
<dbReference type="Pfam" id="PF01510">
    <property type="entry name" value="Amidase_2"/>
    <property type="match status" value="1"/>
</dbReference>
<feature type="compositionally biased region" description="Polar residues" evidence="2">
    <location>
        <begin position="418"/>
        <end position="428"/>
    </location>
</feature>
<dbReference type="GO" id="GO:0009253">
    <property type="term" value="P:peptidoglycan catabolic process"/>
    <property type="evidence" value="ECO:0007669"/>
    <property type="project" value="InterPro"/>
</dbReference>
<comment type="similarity">
    <text evidence="1">Belongs to the N-acetylmuramoyl-L-alanine amidase 2 family.</text>
</comment>
<evidence type="ECO:0000313" key="6">
    <source>
        <dbReference type="EMBL" id="ALM13726.1"/>
    </source>
</evidence>
<dbReference type="PANTHER" id="PTHR11022">
    <property type="entry name" value="PEPTIDOGLYCAN RECOGNITION PROTEIN"/>
    <property type="match status" value="1"/>
</dbReference>
<evidence type="ECO:0000256" key="3">
    <source>
        <dbReference type="SAM" id="SignalP"/>
    </source>
</evidence>
<evidence type="ECO:0000313" key="7">
    <source>
        <dbReference type="Proteomes" id="UP000069135"/>
    </source>
</evidence>
<accession>A0A0S1SP07</accession>
<dbReference type="InterPro" id="IPR015510">
    <property type="entry name" value="PGRP"/>
</dbReference>
<feature type="chain" id="PRO_5009797901" evidence="3">
    <location>
        <begin position="26"/>
        <end position="671"/>
    </location>
</feature>
<dbReference type="SUPFAM" id="SSF55846">
    <property type="entry name" value="N-acetylmuramoyl-L-alanine amidase-like"/>
    <property type="match status" value="1"/>
</dbReference>
<evidence type="ECO:0000259" key="5">
    <source>
        <dbReference type="SMART" id="SM00701"/>
    </source>
</evidence>
<dbReference type="KEGG" id="prf:PeribacterA2_1064"/>
<name>A0A0S1SZF0_9BACT</name>
<accession>A0A0S1ST27</accession>
<organism evidence="6 7">
    <name type="scientific">Candidatus Peribacter riflensis</name>
    <dbReference type="NCBI Taxonomy" id="1735162"/>
    <lineage>
        <taxon>Bacteria</taxon>
        <taxon>Candidatus Peregrinibacteriota</taxon>
        <taxon>Candidatus Peribacteria</taxon>
        <taxon>Candidatus Peribacterales</taxon>
        <taxon>Candidatus Peribacteraceae</taxon>
        <taxon>Candidatus Peribacter</taxon>
    </lineage>
</organism>
<dbReference type="GO" id="GO:0008270">
    <property type="term" value="F:zinc ion binding"/>
    <property type="evidence" value="ECO:0007669"/>
    <property type="project" value="InterPro"/>
</dbReference>
<dbReference type="Pfam" id="PF08486">
    <property type="entry name" value="SpoIID"/>
    <property type="match status" value="1"/>
</dbReference>
<feature type="region of interest" description="Disordered" evidence="2">
    <location>
        <begin position="405"/>
        <end position="439"/>
    </location>
</feature>
<accession>A0A0S1SPQ8</accession>
<dbReference type="Gene3D" id="3.40.80.10">
    <property type="entry name" value="Peptidoglycan recognition protein-like"/>
    <property type="match status" value="1"/>
</dbReference>
<reference evidence="7" key="1">
    <citation type="submission" date="2015-10" db="EMBL/GenBank/DDBJ databases">
        <title>Analysis of five complete genome sequences for members of the class Peribacteria in the recently recognized Peregrinibacteria bacterial phylum.</title>
        <authorList>
            <person name="Anantharaman K."/>
            <person name="Brown C.T."/>
            <person name="Burstein D."/>
            <person name="Castelle C.J."/>
            <person name="Probst A.J."/>
            <person name="Thomas B.C."/>
            <person name="Williams K.H."/>
            <person name="Banfield J.F."/>
        </authorList>
    </citation>
    <scope>NUCLEOTIDE SEQUENCE [LARGE SCALE GENOMIC DNA]</scope>
</reference>
<dbReference type="Proteomes" id="UP000069135">
    <property type="component" value="Chromosome"/>
</dbReference>
<gene>
    <name evidence="6" type="ORF">PeribacterD1_1064</name>
</gene>
<dbReference type="SMART" id="SM00701">
    <property type="entry name" value="PGRP"/>
    <property type="match status" value="1"/>
</dbReference>
<feature type="domain" description="Peptidoglycan recognition protein family" evidence="5">
    <location>
        <begin position="84"/>
        <end position="228"/>
    </location>
</feature>
<dbReference type="SMART" id="SM00644">
    <property type="entry name" value="Ami_2"/>
    <property type="match status" value="1"/>
</dbReference>
<dbReference type="InterPro" id="IPR013693">
    <property type="entry name" value="SpoIID/LytB_N"/>
</dbReference>
<accession>A0A0S1SZF0</accession>
<evidence type="ECO:0000256" key="1">
    <source>
        <dbReference type="ARBA" id="ARBA00007553"/>
    </source>
</evidence>
<dbReference type="PANTHER" id="PTHR11022:SF41">
    <property type="entry name" value="PEPTIDOGLYCAN-RECOGNITION PROTEIN LC-RELATED"/>
    <property type="match status" value="1"/>
</dbReference>
<dbReference type="InterPro" id="IPR036505">
    <property type="entry name" value="Amidase/PGRP_sf"/>
</dbReference>
<protein>
    <submittedName>
        <fullName evidence="6">N-acetylmuramoyl-L-alanine amidase family 2 protein</fullName>
    </submittedName>
</protein>
<dbReference type="CDD" id="cd06583">
    <property type="entry name" value="PGRP"/>
    <property type="match status" value="1"/>
</dbReference>
<keyword evidence="3" id="KW-0732">Signal</keyword>